<dbReference type="Proteomes" id="UP001271769">
    <property type="component" value="Unassembled WGS sequence"/>
</dbReference>
<dbReference type="PANTHER" id="PTHR37302">
    <property type="entry name" value="SLR1116 PROTEIN"/>
    <property type="match status" value="1"/>
</dbReference>
<dbReference type="Pfam" id="PF05163">
    <property type="entry name" value="DinB"/>
    <property type="match status" value="1"/>
</dbReference>
<protein>
    <submittedName>
        <fullName evidence="3">DinB family protein</fullName>
    </submittedName>
</protein>
<dbReference type="PANTHER" id="PTHR37302:SF1">
    <property type="entry name" value="PROTEIN DINB"/>
    <property type="match status" value="1"/>
</dbReference>
<dbReference type="SUPFAM" id="SSF109854">
    <property type="entry name" value="DinB/YfiT-like putative metalloenzymes"/>
    <property type="match status" value="1"/>
</dbReference>
<proteinExistence type="inferred from homology"/>
<organism evidence="3 4">
    <name type="scientific">Dongia rigui</name>
    <dbReference type="NCBI Taxonomy" id="940149"/>
    <lineage>
        <taxon>Bacteria</taxon>
        <taxon>Pseudomonadati</taxon>
        <taxon>Pseudomonadota</taxon>
        <taxon>Alphaproteobacteria</taxon>
        <taxon>Rhodospirillales</taxon>
        <taxon>Dongiaceae</taxon>
        <taxon>Dongia</taxon>
    </lineage>
</organism>
<dbReference type="RefSeq" id="WP_320498969.1">
    <property type="nucleotide sequence ID" value="NZ_JAXCLX010000001.1"/>
</dbReference>
<evidence type="ECO:0000256" key="2">
    <source>
        <dbReference type="ARBA" id="ARBA00022723"/>
    </source>
</evidence>
<name>A0ABU5DTL1_9PROT</name>
<comment type="caution">
    <text evidence="3">The sequence shown here is derived from an EMBL/GenBank/DDBJ whole genome shotgun (WGS) entry which is preliminary data.</text>
</comment>
<reference evidence="3 4" key="1">
    <citation type="journal article" date="2013" name="Antonie Van Leeuwenhoek">
        <title>Dongia rigui sp. nov., isolated from freshwater of a large wetland in Korea.</title>
        <authorList>
            <person name="Baik K.S."/>
            <person name="Hwang Y.M."/>
            <person name="Choi J.S."/>
            <person name="Kwon J."/>
            <person name="Seong C.N."/>
        </authorList>
    </citation>
    <scope>NUCLEOTIDE SEQUENCE [LARGE SCALE GENOMIC DNA]</scope>
    <source>
        <strain evidence="3 4">04SU4-P</strain>
    </source>
</reference>
<evidence type="ECO:0000256" key="1">
    <source>
        <dbReference type="ARBA" id="ARBA00008635"/>
    </source>
</evidence>
<accession>A0ABU5DTL1</accession>
<dbReference type="InterPro" id="IPR034660">
    <property type="entry name" value="DinB/YfiT-like"/>
</dbReference>
<sequence length="178" mass="19590">MSGSLRTLLSYQAWANLEFLDKLAGVDPLTHQAELAAALRLMNHCHVVARIFQSHLTGKTHGYDADNTVETPPLADLRAGMPETDQWYLDYIDRAGPGDLTTPIAFTFTDGDRGFMTGAEMITHVVTHGGYHRGEVGQILKTLKVPLPWDTFAVYLHQAQPSRRLQGVAPARVSTPVP</sequence>
<comment type="similarity">
    <text evidence="1">Belongs to the DinB family.</text>
</comment>
<gene>
    <name evidence="3" type="ORF">SMD31_02010</name>
</gene>
<dbReference type="Gene3D" id="1.20.120.450">
    <property type="entry name" value="dinb family like domain"/>
    <property type="match status" value="1"/>
</dbReference>
<evidence type="ECO:0000313" key="4">
    <source>
        <dbReference type="Proteomes" id="UP001271769"/>
    </source>
</evidence>
<keyword evidence="4" id="KW-1185">Reference proteome</keyword>
<keyword evidence="2" id="KW-0479">Metal-binding</keyword>
<dbReference type="EMBL" id="JAXCLX010000001">
    <property type="protein sequence ID" value="MDY0870671.1"/>
    <property type="molecule type" value="Genomic_DNA"/>
</dbReference>
<dbReference type="InterPro" id="IPR007837">
    <property type="entry name" value="DinB"/>
</dbReference>
<evidence type="ECO:0000313" key="3">
    <source>
        <dbReference type="EMBL" id="MDY0870671.1"/>
    </source>
</evidence>